<dbReference type="AlphaFoldDB" id="D3AX25"/>
<dbReference type="Pfam" id="PF05725">
    <property type="entry name" value="FNIP"/>
    <property type="match status" value="6"/>
</dbReference>
<organism evidence="2 3">
    <name type="scientific">Heterostelium pallidum (strain ATCC 26659 / Pp 5 / PN500)</name>
    <name type="common">Cellular slime mold</name>
    <name type="synonym">Polysphondylium pallidum</name>
    <dbReference type="NCBI Taxonomy" id="670386"/>
    <lineage>
        <taxon>Eukaryota</taxon>
        <taxon>Amoebozoa</taxon>
        <taxon>Evosea</taxon>
        <taxon>Eumycetozoa</taxon>
        <taxon>Dictyostelia</taxon>
        <taxon>Acytosteliales</taxon>
        <taxon>Acytosteliaceae</taxon>
        <taxon>Heterostelium</taxon>
    </lineage>
</organism>
<dbReference type="InterPro" id="IPR001810">
    <property type="entry name" value="F-box_dom"/>
</dbReference>
<dbReference type="InterPro" id="IPR008615">
    <property type="entry name" value="FNIP"/>
</dbReference>
<dbReference type="OMA" id="QITIRIM"/>
<dbReference type="InterPro" id="IPR036047">
    <property type="entry name" value="F-box-like_dom_sf"/>
</dbReference>
<dbReference type="InParanoid" id="D3AX25"/>
<feature type="domain" description="F-box" evidence="1">
    <location>
        <begin position="18"/>
        <end position="64"/>
    </location>
</feature>
<evidence type="ECO:0000313" key="3">
    <source>
        <dbReference type="Proteomes" id="UP000001396"/>
    </source>
</evidence>
<name>D3AX25_HETP5</name>
<gene>
    <name evidence="2" type="ORF">PPL_00653</name>
</gene>
<dbReference type="PANTHER" id="PTHR32134">
    <property type="entry name" value="FNIP REPEAT-CONTAINING PROTEIN"/>
    <property type="match status" value="1"/>
</dbReference>
<dbReference type="PANTHER" id="PTHR32134:SF92">
    <property type="entry name" value="FNIP REPEAT-CONTAINING PROTEIN"/>
    <property type="match status" value="1"/>
</dbReference>
<dbReference type="RefSeq" id="XP_020438951.1">
    <property type="nucleotide sequence ID" value="XM_020571677.1"/>
</dbReference>
<dbReference type="CDD" id="cd09917">
    <property type="entry name" value="F-box_SF"/>
    <property type="match status" value="1"/>
</dbReference>
<keyword evidence="3" id="KW-1185">Reference proteome</keyword>
<dbReference type="SUPFAM" id="SSF81383">
    <property type="entry name" value="F-box domain"/>
    <property type="match status" value="1"/>
</dbReference>
<dbReference type="EMBL" id="ADBJ01000002">
    <property type="protein sequence ID" value="EFA86848.1"/>
    <property type="molecule type" value="Genomic_DNA"/>
</dbReference>
<dbReference type="InterPro" id="IPR051251">
    <property type="entry name" value="STK_FNIP-Repeat"/>
</dbReference>
<dbReference type="Proteomes" id="UP000001396">
    <property type="component" value="Unassembled WGS sequence"/>
</dbReference>
<accession>D3AX25</accession>
<sequence>MKFIYKTNKNNNNSTTSLSKMLTLPHILLQNILSSLDNLDRICFALSCKKWYQSRDNFLLFDTHDQFLNNFDFYLLNDQFKLNSFRKSLCKSIYMNSGKFDFNVNNTNTEIPMWANYLYFSNSFNDPFQFGWIPECITTLHFGFSFDQYLEPGLLPSSIKTLKFGNNFDQKIVFGAIPNSVVSLTFGKKFNNDIDPGVLPKSIKKLVFGEDFDCLLMPGSIPSSVTKLKFGNHFNSPIKLGVLPNRLKSLIFGYYFNYPLEYNGVSVLPPTLQELSIGRNYLHYIDPKILPTTLNELHYVYSKTSKLQSDQPNVVPAANTTAAADVANVVIPTTTKSALPKGVTHLMIDNTVGPIEPGFIPETVTNLQFLHDYQHPIMDKTIPSSVKRLEIGIILQQLLKPNQIPEGVEVIEFGNLFNRQIESELLPTSAKDVRLGSTFQHVLPSDILANDQLEALEISGAYRYPLPASVRNIHLMSRVYYNFRYDSFDFESLPIGTTIRMEVPTLEQITIRIMSKQHALLLTDNYFLGGFMPISSLKTGYFTSC</sequence>
<comment type="caution">
    <text evidence="2">The sequence shown here is derived from an EMBL/GenBank/DDBJ whole genome shotgun (WGS) entry which is preliminary data.</text>
</comment>
<reference evidence="2 3" key="1">
    <citation type="journal article" date="2011" name="Genome Res.">
        <title>Phylogeny-wide analysis of social amoeba genomes highlights ancient origins for complex intercellular communication.</title>
        <authorList>
            <person name="Heidel A.J."/>
            <person name="Lawal H.M."/>
            <person name="Felder M."/>
            <person name="Schilde C."/>
            <person name="Helps N.R."/>
            <person name="Tunggal B."/>
            <person name="Rivero F."/>
            <person name="John U."/>
            <person name="Schleicher M."/>
            <person name="Eichinger L."/>
            <person name="Platzer M."/>
            <person name="Noegel A.A."/>
            <person name="Schaap P."/>
            <person name="Gloeckner G."/>
        </authorList>
    </citation>
    <scope>NUCLEOTIDE SEQUENCE [LARGE SCALE GENOMIC DNA]</scope>
    <source>
        <strain evidence="3">ATCC 26659 / Pp 5 / PN500</strain>
    </source>
</reference>
<proteinExistence type="predicted"/>
<dbReference type="GeneID" id="31356185"/>
<evidence type="ECO:0000313" key="2">
    <source>
        <dbReference type="EMBL" id="EFA86848.1"/>
    </source>
</evidence>
<dbReference type="PROSITE" id="PS50181">
    <property type="entry name" value="FBOX"/>
    <property type="match status" value="1"/>
</dbReference>
<dbReference type="Pfam" id="PF00646">
    <property type="entry name" value="F-box"/>
    <property type="match status" value="1"/>
</dbReference>
<evidence type="ECO:0000259" key="1">
    <source>
        <dbReference type="PROSITE" id="PS50181"/>
    </source>
</evidence>
<protein>
    <recommendedName>
        <fullName evidence="1">F-box domain-containing protein</fullName>
    </recommendedName>
</protein>